<keyword evidence="2" id="KW-1185">Reference proteome</keyword>
<sequence>MQKCVRENMNSKKRKATISVIVVAVALMIQAMPLGGLGTGIFVYGDNPFIKSKLAQSASVSQGDENALVAILVENTGKDSVTFSSAELTLSKTKEITISGGTTGTITLSSGESTSISFYVTVGKDADIGDRTMNLKLKNNSELVHENANLGRLSVYELVKRTDEEASSYANIVDITQSIKPEGGFVSGQDNVFTVEVVNYGNSRIKNAEVVLTLPEGLSLNNASSSVSLGYLSYKQRKSAAFPIIVEENAASKNYPITVKLKGQDQSNKDVSIEKTYYIAVSGTGASLRDADIVNINIPSQVSGQDEFVMSFDVVNKSRSAIKDVKIDVEVPEGLLNKTRASFVESSIPAGGSKNYSVTMFADAAAKEKAYTIKISLSSSVSTEKTPTITQYASIYVSVSSDSKTPQLMVDDYSYGGTFVQAGDQFLLNLGLFNTSASHKITNIKVTVSTEDGSIIPVNSSNSFYIDSLGKKERTGHSLLLSVKPGAEQKTTPLTVDMSYEDGAGNALTSKDVISIPVMQETRLEVDDVIAPPELYTGMQSGLSVQFYNMGKTTLNNLRVSAEGNFDTPESTSYFVGNMESGKSDSYDFTFIPREEGAMEGKIIFTYEDAAGDEQVLERPFSFNIMGEMPAWEEETPPEDNGAKGGKLPWIIGAAAVSVLTGGGIFIWKRRKRKKLNREMEIDE</sequence>
<proteinExistence type="predicted"/>
<dbReference type="Proteomes" id="UP000594014">
    <property type="component" value="Chromosome"/>
</dbReference>
<gene>
    <name evidence="1" type="ORF">FRZ06_18000</name>
</gene>
<protein>
    <submittedName>
        <fullName evidence="1">Uncharacterized protein</fullName>
    </submittedName>
</protein>
<accession>A0ACD1AEX2</accession>
<name>A0ACD1AEX2_9FIRM</name>
<evidence type="ECO:0000313" key="2">
    <source>
        <dbReference type="Proteomes" id="UP000594014"/>
    </source>
</evidence>
<dbReference type="EMBL" id="CP042469">
    <property type="protein sequence ID" value="QOX65102.1"/>
    <property type="molecule type" value="Genomic_DNA"/>
</dbReference>
<reference evidence="1" key="1">
    <citation type="submission" date="2019-08" db="EMBL/GenBank/DDBJ databases">
        <title>Genome sequence of Clostridiales bacterium MT110.</title>
        <authorList>
            <person name="Cao J."/>
        </authorList>
    </citation>
    <scope>NUCLEOTIDE SEQUENCE</scope>
    <source>
        <strain evidence="1">MT110</strain>
    </source>
</reference>
<evidence type="ECO:0000313" key="1">
    <source>
        <dbReference type="EMBL" id="QOX65102.1"/>
    </source>
</evidence>
<organism evidence="1 2">
    <name type="scientific">Anoxybacterium hadale</name>
    <dbReference type="NCBI Taxonomy" id="3408580"/>
    <lineage>
        <taxon>Bacteria</taxon>
        <taxon>Bacillati</taxon>
        <taxon>Bacillota</taxon>
        <taxon>Clostridia</taxon>
        <taxon>Peptostreptococcales</taxon>
        <taxon>Anaerovoracaceae</taxon>
        <taxon>Anoxybacterium</taxon>
    </lineage>
</organism>